<dbReference type="SUPFAM" id="SSF52540">
    <property type="entry name" value="P-loop containing nucleoside triphosphate hydrolases"/>
    <property type="match status" value="1"/>
</dbReference>
<evidence type="ECO:0000256" key="4">
    <source>
        <dbReference type="SAM" id="MobiDB-lite"/>
    </source>
</evidence>
<name>A0A382AYG2_9ZZZZ</name>
<accession>A0A382AYG2</accession>
<evidence type="ECO:0000313" key="6">
    <source>
        <dbReference type="EMBL" id="SVB06565.1"/>
    </source>
</evidence>
<dbReference type="PANTHER" id="PTHR24220">
    <property type="entry name" value="IMPORT ATP-BINDING PROTEIN"/>
    <property type="match status" value="1"/>
</dbReference>
<dbReference type="Gene3D" id="3.40.50.300">
    <property type="entry name" value="P-loop containing nucleotide triphosphate hydrolases"/>
    <property type="match status" value="1"/>
</dbReference>
<evidence type="ECO:0000256" key="2">
    <source>
        <dbReference type="ARBA" id="ARBA00022741"/>
    </source>
</evidence>
<organism evidence="6">
    <name type="scientific">marine metagenome</name>
    <dbReference type="NCBI Taxonomy" id="408172"/>
    <lineage>
        <taxon>unclassified sequences</taxon>
        <taxon>metagenomes</taxon>
        <taxon>ecological metagenomes</taxon>
    </lineage>
</organism>
<dbReference type="GO" id="GO:0098796">
    <property type="term" value="C:membrane protein complex"/>
    <property type="evidence" value="ECO:0007669"/>
    <property type="project" value="UniProtKB-ARBA"/>
</dbReference>
<keyword evidence="1" id="KW-0813">Transport</keyword>
<dbReference type="InterPro" id="IPR003593">
    <property type="entry name" value="AAA+_ATPase"/>
</dbReference>
<dbReference type="InterPro" id="IPR017911">
    <property type="entry name" value="MacB-like_ATP-bd"/>
</dbReference>
<dbReference type="AlphaFoldDB" id="A0A382AYG2"/>
<dbReference type="InterPro" id="IPR003439">
    <property type="entry name" value="ABC_transporter-like_ATP-bd"/>
</dbReference>
<reference evidence="6" key="1">
    <citation type="submission" date="2018-05" db="EMBL/GenBank/DDBJ databases">
        <authorList>
            <person name="Lanie J.A."/>
            <person name="Ng W.-L."/>
            <person name="Kazmierczak K.M."/>
            <person name="Andrzejewski T.M."/>
            <person name="Davidsen T.M."/>
            <person name="Wayne K.J."/>
            <person name="Tettelin H."/>
            <person name="Glass J.I."/>
            <person name="Rusch D."/>
            <person name="Podicherti R."/>
            <person name="Tsui H.-C.T."/>
            <person name="Winkler M.E."/>
        </authorList>
    </citation>
    <scope>NUCLEOTIDE SEQUENCE</scope>
</reference>
<evidence type="ECO:0000259" key="5">
    <source>
        <dbReference type="PROSITE" id="PS50893"/>
    </source>
</evidence>
<dbReference type="PROSITE" id="PS50893">
    <property type="entry name" value="ABC_TRANSPORTER_2"/>
    <property type="match status" value="1"/>
</dbReference>
<evidence type="ECO:0000256" key="1">
    <source>
        <dbReference type="ARBA" id="ARBA00022448"/>
    </source>
</evidence>
<dbReference type="SMART" id="SM00382">
    <property type="entry name" value="AAA"/>
    <property type="match status" value="1"/>
</dbReference>
<dbReference type="GO" id="GO:0022857">
    <property type="term" value="F:transmembrane transporter activity"/>
    <property type="evidence" value="ECO:0007669"/>
    <property type="project" value="TreeGrafter"/>
</dbReference>
<gene>
    <name evidence="6" type="ORF">METZ01_LOCUS159419</name>
</gene>
<keyword evidence="3" id="KW-0067">ATP-binding</keyword>
<sequence length="254" mass="27386">MGRGLPAVDDVTDPVASTGGSTSGVGESFLSLEGVSRIYGEEVQVRALDDVSMEIRAGEFLSIVGPSGSGKSTMLGLLGVLDLPTHGVIRVRGVDVSRLSDAERSRLRGEAIGFVFQQFHLIPHLTALGNVETALLYRGLSSKRRRGRALEALEQVDLGDRHDHRPVQLSGGEQQRVAIARAIATEPDVVLADEPTGALDSRNAENVLQIFDDLQTPERSICIVTHDLHIAHFAHRKISMLDGRIVSDASLERS</sequence>
<dbReference type="GO" id="GO:0005886">
    <property type="term" value="C:plasma membrane"/>
    <property type="evidence" value="ECO:0007669"/>
    <property type="project" value="TreeGrafter"/>
</dbReference>
<dbReference type="InterPro" id="IPR015854">
    <property type="entry name" value="ABC_transpr_LolD-like"/>
</dbReference>
<dbReference type="EMBL" id="UINC01027395">
    <property type="protein sequence ID" value="SVB06565.1"/>
    <property type="molecule type" value="Genomic_DNA"/>
</dbReference>
<dbReference type="PROSITE" id="PS00211">
    <property type="entry name" value="ABC_TRANSPORTER_1"/>
    <property type="match status" value="1"/>
</dbReference>
<evidence type="ECO:0000256" key="3">
    <source>
        <dbReference type="ARBA" id="ARBA00022840"/>
    </source>
</evidence>
<dbReference type="InterPro" id="IPR027417">
    <property type="entry name" value="P-loop_NTPase"/>
</dbReference>
<protein>
    <recommendedName>
        <fullName evidence="5">ABC transporter domain-containing protein</fullName>
    </recommendedName>
</protein>
<dbReference type="FunFam" id="3.40.50.300:FF:000032">
    <property type="entry name" value="Export ABC transporter ATP-binding protein"/>
    <property type="match status" value="1"/>
</dbReference>
<dbReference type="PANTHER" id="PTHR24220:SF86">
    <property type="entry name" value="ABC TRANSPORTER ABCH.1"/>
    <property type="match status" value="1"/>
</dbReference>
<dbReference type="Pfam" id="PF00005">
    <property type="entry name" value="ABC_tran"/>
    <property type="match status" value="1"/>
</dbReference>
<dbReference type="CDD" id="cd03255">
    <property type="entry name" value="ABC_MJ0796_LolCDE_FtsE"/>
    <property type="match status" value="1"/>
</dbReference>
<dbReference type="GO" id="GO:0005524">
    <property type="term" value="F:ATP binding"/>
    <property type="evidence" value="ECO:0007669"/>
    <property type="project" value="UniProtKB-KW"/>
</dbReference>
<feature type="region of interest" description="Disordered" evidence="4">
    <location>
        <begin position="1"/>
        <end position="23"/>
    </location>
</feature>
<feature type="domain" description="ABC transporter" evidence="5">
    <location>
        <begin position="30"/>
        <end position="254"/>
    </location>
</feature>
<keyword evidence="2" id="KW-0547">Nucleotide-binding</keyword>
<dbReference type="InterPro" id="IPR017871">
    <property type="entry name" value="ABC_transporter-like_CS"/>
</dbReference>
<dbReference type="GO" id="GO:0016887">
    <property type="term" value="F:ATP hydrolysis activity"/>
    <property type="evidence" value="ECO:0007669"/>
    <property type="project" value="InterPro"/>
</dbReference>
<proteinExistence type="predicted"/>